<keyword evidence="7 14" id="KW-0378">Hydrolase</keyword>
<gene>
    <name evidence="14" type="primary">uppP</name>
    <name evidence="15" type="ORF">A2898_02215</name>
</gene>
<feature type="transmembrane region" description="Helical" evidence="14">
    <location>
        <begin position="255"/>
        <end position="274"/>
    </location>
</feature>
<dbReference type="Proteomes" id="UP000179164">
    <property type="component" value="Unassembled WGS sequence"/>
</dbReference>
<proteinExistence type="inferred from homology"/>
<protein>
    <recommendedName>
        <fullName evidence="4 14">Undecaprenyl-diphosphatase</fullName>
        <ecNumber evidence="3 14">3.6.1.27</ecNumber>
    </recommendedName>
    <alternativeName>
        <fullName evidence="12 14">Bacitracin resistance protein</fullName>
    </alternativeName>
    <alternativeName>
        <fullName evidence="11 14">Undecaprenyl pyrophosphate phosphatase</fullName>
    </alternativeName>
</protein>
<dbReference type="EMBL" id="MHKE01000015">
    <property type="protein sequence ID" value="OGY83073.1"/>
    <property type="molecule type" value="Genomic_DNA"/>
</dbReference>
<evidence type="ECO:0000256" key="13">
    <source>
        <dbReference type="ARBA" id="ARBA00047594"/>
    </source>
</evidence>
<dbReference type="PANTHER" id="PTHR30622">
    <property type="entry name" value="UNDECAPRENYL-DIPHOSPHATASE"/>
    <property type="match status" value="1"/>
</dbReference>
<evidence type="ECO:0000256" key="1">
    <source>
        <dbReference type="ARBA" id="ARBA00004651"/>
    </source>
</evidence>
<keyword evidence="8 14" id="KW-1133">Transmembrane helix</keyword>
<feature type="transmembrane region" description="Helical" evidence="14">
    <location>
        <begin position="114"/>
        <end position="133"/>
    </location>
</feature>
<keyword evidence="14" id="KW-0961">Cell wall biogenesis/degradation</keyword>
<dbReference type="GO" id="GO:0050380">
    <property type="term" value="F:undecaprenyl-diphosphatase activity"/>
    <property type="evidence" value="ECO:0007669"/>
    <property type="project" value="UniProtKB-UniRule"/>
</dbReference>
<dbReference type="GO" id="GO:0009252">
    <property type="term" value="P:peptidoglycan biosynthetic process"/>
    <property type="evidence" value="ECO:0007669"/>
    <property type="project" value="UniProtKB-KW"/>
</dbReference>
<evidence type="ECO:0000313" key="16">
    <source>
        <dbReference type="Proteomes" id="UP000179164"/>
    </source>
</evidence>
<evidence type="ECO:0000256" key="11">
    <source>
        <dbReference type="ARBA" id="ARBA00032707"/>
    </source>
</evidence>
<feature type="transmembrane region" description="Helical" evidence="14">
    <location>
        <begin position="221"/>
        <end position="243"/>
    </location>
</feature>
<dbReference type="GO" id="GO:0071555">
    <property type="term" value="P:cell wall organization"/>
    <property type="evidence" value="ECO:0007669"/>
    <property type="project" value="UniProtKB-KW"/>
</dbReference>
<evidence type="ECO:0000256" key="7">
    <source>
        <dbReference type="ARBA" id="ARBA00022801"/>
    </source>
</evidence>
<dbReference type="STRING" id="1798543.A2898_02215"/>
<evidence type="ECO:0000256" key="12">
    <source>
        <dbReference type="ARBA" id="ARBA00032932"/>
    </source>
</evidence>
<evidence type="ECO:0000256" key="6">
    <source>
        <dbReference type="ARBA" id="ARBA00022692"/>
    </source>
</evidence>
<keyword evidence="5 14" id="KW-1003">Cell membrane</keyword>
<dbReference type="HAMAP" id="MF_01006">
    <property type="entry name" value="Undec_diphosphatase"/>
    <property type="match status" value="1"/>
</dbReference>
<evidence type="ECO:0000256" key="5">
    <source>
        <dbReference type="ARBA" id="ARBA00022475"/>
    </source>
</evidence>
<accession>A0A1G2B1K3</accession>
<dbReference type="GO" id="GO:0005886">
    <property type="term" value="C:plasma membrane"/>
    <property type="evidence" value="ECO:0007669"/>
    <property type="project" value="UniProtKB-SubCell"/>
</dbReference>
<keyword evidence="14" id="KW-0133">Cell shape</keyword>
<keyword evidence="9 14" id="KW-0472">Membrane</keyword>
<keyword evidence="6 14" id="KW-0812">Transmembrane</keyword>
<comment type="subcellular location">
    <subcellularLocation>
        <location evidence="1 14">Cell membrane</location>
        <topology evidence="1 14">Multi-pass membrane protein</topology>
    </subcellularLocation>
</comment>
<evidence type="ECO:0000256" key="9">
    <source>
        <dbReference type="ARBA" id="ARBA00023136"/>
    </source>
</evidence>
<organism evidence="15 16">
    <name type="scientific">Candidatus Kerfeldbacteria bacterium RIFCSPLOWO2_01_FULL_48_11</name>
    <dbReference type="NCBI Taxonomy" id="1798543"/>
    <lineage>
        <taxon>Bacteria</taxon>
        <taxon>Candidatus Kerfeldiibacteriota</taxon>
    </lineage>
</organism>
<evidence type="ECO:0000256" key="10">
    <source>
        <dbReference type="ARBA" id="ARBA00023251"/>
    </source>
</evidence>
<evidence type="ECO:0000256" key="8">
    <source>
        <dbReference type="ARBA" id="ARBA00022989"/>
    </source>
</evidence>
<dbReference type="NCBIfam" id="TIGR00753">
    <property type="entry name" value="undec_PP_bacA"/>
    <property type="match status" value="1"/>
</dbReference>
<dbReference type="PANTHER" id="PTHR30622:SF4">
    <property type="entry name" value="UNDECAPRENYL-DIPHOSPHATASE"/>
    <property type="match status" value="1"/>
</dbReference>
<comment type="similarity">
    <text evidence="2 14">Belongs to the UppP family.</text>
</comment>
<evidence type="ECO:0000256" key="2">
    <source>
        <dbReference type="ARBA" id="ARBA00010621"/>
    </source>
</evidence>
<keyword evidence="10 14" id="KW-0046">Antibiotic resistance</keyword>
<dbReference type="Pfam" id="PF02673">
    <property type="entry name" value="BacA"/>
    <property type="match status" value="1"/>
</dbReference>
<name>A0A1G2B1K3_9BACT</name>
<dbReference type="GO" id="GO:0046677">
    <property type="term" value="P:response to antibiotic"/>
    <property type="evidence" value="ECO:0007669"/>
    <property type="project" value="UniProtKB-UniRule"/>
</dbReference>
<dbReference type="AlphaFoldDB" id="A0A1G2B1K3"/>
<evidence type="ECO:0000313" key="15">
    <source>
        <dbReference type="EMBL" id="OGY83073.1"/>
    </source>
</evidence>
<evidence type="ECO:0000256" key="3">
    <source>
        <dbReference type="ARBA" id="ARBA00012374"/>
    </source>
</evidence>
<evidence type="ECO:0000256" key="4">
    <source>
        <dbReference type="ARBA" id="ARBA00021581"/>
    </source>
</evidence>
<evidence type="ECO:0000256" key="14">
    <source>
        <dbReference type="HAMAP-Rule" id="MF_01006"/>
    </source>
</evidence>
<dbReference type="InterPro" id="IPR003824">
    <property type="entry name" value="UppP"/>
</dbReference>
<comment type="catalytic activity">
    <reaction evidence="13 14">
        <text>di-trans,octa-cis-undecaprenyl diphosphate + H2O = di-trans,octa-cis-undecaprenyl phosphate + phosphate + H(+)</text>
        <dbReference type="Rhea" id="RHEA:28094"/>
        <dbReference type="ChEBI" id="CHEBI:15377"/>
        <dbReference type="ChEBI" id="CHEBI:15378"/>
        <dbReference type="ChEBI" id="CHEBI:43474"/>
        <dbReference type="ChEBI" id="CHEBI:58405"/>
        <dbReference type="ChEBI" id="CHEBI:60392"/>
        <dbReference type="EC" id="3.6.1.27"/>
    </reaction>
</comment>
<feature type="transmembrane region" description="Helical" evidence="14">
    <location>
        <begin position="153"/>
        <end position="179"/>
    </location>
</feature>
<comment type="miscellaneous">
    <text evidence="14">Bacitracin is thought to be involved in the inhibition of peptidoglycan synthesis by sequestering undecaprenyl diphosphate, thereby reducing the pool of lipid carrier available.</text>
</comment>
<feature type="transmembrane region" description="Helical" evidence="14">
    <location>
        <begin position="191"/>
        <end position="209"/>
    </location>
</feature>
<dbReference type="GO" id="GO:0008360">
    <property type="term" value="P:regulation of cell shape"/>
    <property type="evidence" value="ECO:0007669"/>
    <property type="project" value="UniProtKB-KW"/>
</dbReference>
<reference evidence="15 16" key="1">
    <citation type="journal article" date="2016" name="Nat. Commun.">
        <title>Thousands of microbial genomes shed light on interconnected biogeochemical processes in an aquifer system.</title>
        <authorList>
            <person name="Anantharaman K."/>
            <person name="Brown C.T."/>
            <person name="Hug L.A."/>
            <person name="Sharon I."/>
            <person name="Castelle C.J."/>
            <person name="Probst A.J."/>
            <person name="Thomas B.C."/>
            <person name="Singh A."/>
            <person name="Wilkins M.J."/>
            <person name="Karaoz U."/>
            <person name="Brodie E.L."/>
            <person name="Williams K.H."/>
            <person name="Hubbard S.S."/>
            <person name="Banfield J.F."/>
        </authorList>
    </citation>
    <scope>NUCLEOTIDE SEQUENCE [LARGE SCALE GENOMIC DNA]</scope>
</reference>
<comment type="caution">
    <text evidence="15">The sequence shown here is derived from an EMBL/GenBank/DDBJ whole genome shotgun (WGS) entry which is preliminary data.</text>
</comment>
<comment type="function">
    <text evidence="14">Catalyzes the dephosphorylation of undecaprenyl diphosphate (UPP). Confers resistance to bacitracin.</text>
</comment>
<feature type="transmembrane region" description="Helical" evidence="14">
    <location>
        <begin position="89"/>
        <end position="107"/>
    </location>
</feature>
<keyword evidence="14" id="KW-0573">Peptidoglycan synthesis</keyword>
<dbReference type="EC" id="3.6.1.27" evidence="3 14"/>
<sequence>MFDILYSLLYGIVQAATEFFPVSSSGHLVLLHEVIHLDIADNLAFDVALHLGTLAALILVFWKDISNYSIAFFASFSKWNFTGDADQRLSWLIIAGTVPALVIGVLIAESADSLLRSPLLVATLLIGVGMLFFPVEKLSSKSRDLSALSLKDAIWIGIAQVLAFIPGVSRSGSTLLMGLGRGMTREAAARFSFLLAIPVIFIAGAKKMYDLFQAGIVSSEIGMLIAGFIASMVVGFAVIKYFLKFVKKHSLIPFAWYRIAVGLLTLVIIVVKFFST</sequence>